<protein>
    <submittedName>
        <fullName evidence="2">Uncharacterized protein</fullName>
    </submittedName>
</protein>
<feature type="chain" id="PRO_5022114776" evidence="1">
    <location>
        <begin position="21"/>
        <end position="85"/>
    </location>
</feature>
<dbReference type="PROSITE" id="PS51257">
    <property type="entry name" value="PROKAR_LIPOPROTEIN"/>
    <property type="match status" value="1"/>
</dbReference>
<reference evidence="2 3" key="1">
    <citation type="submission" date="2019-07" db="EMBL/GenBank/DDBJ databases">
        <title>Whole genome shotgun sequence of Aneurinibacillus danicus NBRC 102444.</title>
        <authorList>
            <person name="Hosoyama A."/>
            <person name="Uohara A."/>
            <person name="Ohji S."/>
            <person name="Ichikawa N."/>
        </authorList>
    </citation>
    <scope>NUCLEOTIDE SEQUENCE [LARGE SCALE GENOMIC DNA]</scope>
    <source>
        <strain evidence="2 3">NBRC 102444</strain>
    </source>
</reference>
<dbReference type="RefSeq" id="WP_146809306.1">
    <property type="nucleotide sequence ID" value="NZ_BJXX01000059.1"/>
</dbReference>
<organism evidence="2 3">
    <name type="scientific">Aneurinibacillus danicus</name>
    <dbReference type="NCBI Taxonomy" id="267746"/>
    <lineage>
        <taxon>Bacteria</taxon>
        <taxon>Bacillati</taxon>
        <taxon>Bacillota</taxon>
        <taxon>Bacilli</taxon>
        <taxon>Bacillales</taxon>
        <taxon>Paenibacillaceae</taxon>
        <taxon>Aneurinibacillus group</taxon>
        <taxon>Aneurinibacillus</taxon>
    </lineage>
</organism>
<sequence>MKHILLLVLVGLLLVGCSSSKPTLPRDNSGTMVANRKINEEKASPAFQVGDWISYGSKDRLGITKQNEDKTVLFTTQQRRLGYAW</sequence>
<gene>
    <name evidence="2" type="ORF">ADA01nite_14760</name>
</gene>
<evidence type="ECO:0000313" key="3">
    <source>
        <dbReference type="Proteomes" id="UP000321157"/>
    </source>
</evidence>
<feature type="signal peptide" evidence="1">
    <location>
        <begin position="1"/>
        <end position="20"/>
    </location>
</feature>
<accession>A0A511V506</accession>
<keyword evidence="3" id="KW-1185">Reference proteome</keyword>
<name>A0A511V506_9BACL</name>
<dbReference type="Proteomes" id="UP000321157">
    <property type="component" value="Unassembled WGS sequence"/>
</dbReference>
<keyword evidence="1" id="KW-0732">Signal</keyword>
<comment type="caution">
    <text evidence="2">The sequence shown here is derived from an EMBL/GenBank/DDBJ whole genome shotgun (WGS) entry which is preliminary data.</text>
</comment>
<evidence type="ECO:0000256" key="1">
    <source>
        <dbReference type="SAM" id="SignalP"/>
    </source>
</evidence>
<dbReference type="AlphaFoldDB" id="A0A511V506"/>
<proteinExistence type="predicted"/>
<evidence type="ECO:0000313" key="2">
    <source>
        <dbReference type="EMBL" id="GEN34016.1"/>
    </source>
</evidence>
<dbReference type="EMBL" id="BJXX01000059">
    <property type="protein sequence ID" value="GEN34016.1"/>
    <property type="molecule type" value="Genomic_DNA"/>
</dbReference>